<protein>
    <recommendedName>
        <fullName evidence="4">Integral membrane protein</fullName>
    </recommendedName>
</protein>
<name>A0ABR7SUD6_9ACTN</name>
<evidence type="ECO:0000313" key="3">
    <source>
        <dbReference type="Proteomes" id="UP000642284"/>
    </source>
</evidence>
<sequence>MNTPYVPISAGQRPDAHPMEPADAARWAAAGVPRWATGGFLALLLCTGYLAVLVVVGATASDTPSCTDAAPCRADWSVPFLFLPVLLAPYCVWRFPWAAAVLLPPGAGFSLALLLMDDAGIPGEARPVMAVFTALVLFVWAGVLVGIRARSRQRALARAAAGGLRACVPQQLPRSKQGMRRILAGTGLCLIGALLLTRSALAEREIAGQARGAERVTARVLGPDGESHLRVRMPDGTARSLPATYPDEFRRGSEAGVMVDGDWARLVAQPHDETMRHMGALLLITPGVGMLVRGVLLHRRLRILRTTPQPVLRVLISENEGPTVVVRTESEPERSFLRYDRVRERAALLRGSSGNGIPWNQREAPRQAVLYGELHDGADIVILTMAGKGKARVHGGTAVRGRRN</sequence>
<feature type="transmembrane region" description="Helical" evidence="1">
    <location>
        <begin position="182"/>
        <end position="201"/>
    </location>
</feature>
<proteinExistence type="predicted"/>
<evidence type="ECO:0000313" key="2">
    <source>
        <dbReference type="EMBL" id="MBC9719107.1"/>
    </source>
</evidence>
<evidence type="ECO:0008006" key="4">
    <source>
        <dbReference type="Google" id="ProtNLM"/>
    </source>
</evidence>
<dbReference type="EMBL" id="JACTVJ010000033">
    <property type="protein sequence ID" value="MBC9719107.1"/>
    <property type="molecule type" value="Genomic_DNA"/>
</dbReference>
<feature type="transmembrane region" description="Helical" evidence="1">
    <location>
        <begin position="35"/>
        <end position="56"/>
    </location>
</feature>
<gene>
    <name evidence="2" type="ORF">H9Y04_41980</name>
</gene>
<organism evidence="2 3">
    <name type="scientific">Streptomyces polyasparticus</name>
    <dbReference type="NCBI Taxonomy" id="2767826"/>
    <lineage>
        <taxon>Bacteria</taxon>
        <taxon>Bacillati</taxon>
        <taxon>Actinomycetota</taxon>
        <taxon>Actinomycetes</taxon>
        <taxon>Kitasatosporales</taxon>
        <taxon>Streptomycetaceae</taxon>
        <taxon>Streptomyces</taxon>
    </lineage>
</organism>
<dbReference type="Proteomes" id="UP000642284">
    <property type="component" value="Unassembled WGS sequence"/>
</dbReference>
<keyword evidence="3" id="KW-1185">Reference proteome</keyword>
<keyword evidence="1" id="KW-0472">Membrane</keyword>
<feature type="transmembrane region" description="Helical" evidence="1">
    <location>
        <begin position="278"/>
        <end position="296"/>
    </location>
</feature>
<accession>A0ABR7SUD6</accession>
<keyword evidence="1" id="KW-0812">Transmembrane</keyword>
<comment type="caution">
    <text evidence="2">The sequence shown here is derived from an EMBL/GenBank/DDBJ whole genome shotgun (WGS) entry which is preliminary data.</text>
</comment>
<feature type="transmembrane region" description="Helical" evidence="1">
    <location>
        <begin position="76"/>
        <end position="93"/>
    </location>
</feature>
<reference evidence="2 3" key="1">
    <citation type="submission" date="2020-08" db="EMBL/GenBank/DDBJ databases">
        <title>Genemic of Streptomyces polyaspartic.</title>
        <authorList>
            <person name="Liu W."/>
        </authorList>
    </citation>
    <scope>NUCLEOTIDE SEQUENCE [LARGE SCALE GENOMIC DNA]</scope>
    <source>
        <strain evidence="2 3">TRM66268-LWL</strain>
    </source>
</reference>
<evidence type="ECO:0000256" key="1">
    <source>
        <dbReference type="SAM" id="Phobius"/>
    </source>
</evidence>
<feature type="transmembrane region" description="Helical" evidence="1">
    <location>
        <begin position="128"/>
        <end position="147"/>
    </location>
</feature>
<keyword evidence="1" id="KW-1133">Transmembrane helix</keyword>
<dbReference type="RefSeq" id="WP_187819535.1">
    <property type="nucleotide sequence ID" value="NZ_JACTVJ010000033.1"/>
</dbReference>